<keyword evidence="3" id="KW-0804">Transcription</keyword>
<evidence type="ECO:0000259" key="5">
    <source>
        <dbReference type="PROSITE" id="PS50977"/>
    </source>
</evidence>
<dbReference type="Proteomes" id="UP000589620">
    <property type="component" value="Unassembled WGS sequence"/>
</dbReference>
<dbReference type="RefSeq" id="WP_179457597.1">
    <property type="nucleotide sequence ID" value="NZ_BAAAPX010000001.1"/>
</dbReference>
<feature type="DNA-binding region" description="H-T-H motif" evidence="4">
    <location>
        <begin position="27"/>
        <end position="46"/>
    </location>
</feature>
<dbReference type="PROSITE" id="PS50977">
    <property type="entry name" value="HTH_TETR_2"/>
    <property type="match status" value="1"/>
</dbReference>
<dbReference type="InterPro" id="IPR001647">
    <property type="entry name" value="HTH_TetR"/>
</dbReference>
<dbReference type="InterPro" id="IPR036271">
    <property type="entry name" value="Tet_transcr_reg_TetR-rel_C_sf"/>
</dbReference>
<organism evidence="6 7">
    <name type="scientific">Leifsonia soli</name>
    <dbReference type="NCBI Taxonomy" id="582665"/>
    <lineage>
        <taxon>Bacteria</taxon>
        <taxon>Bacillati</taxon>
        <taxon>Actinomycetota</taxon>
        <taxon>Actinomycetes</taxon>
        <taxon>Micrococcales</taxon>
        <taxon>Microbacteriaceae</taxon>
        <taxon>Leifsonia</taxon>
    </lineage>
</organism>
<proteinExistence type="predicted"/>
<evidence type="ECO:0000313" key="6">
    <source>
        <dbReference type="EMBL" id="NYD75780.1"/>
    </source>
</evidence>
<dbReference type="Pfam" id="PF00440">
    <property type="entry name" value="TetR_N"/>
    <property type="match status" value="1"/>
</dbReference>
<keyword evidence="1" id="KW-0805">Transcription regulation</keyword>
<dbReference type="GO" id="GO:0003700">
    <property type="term" value="F:DNA-binding transcription factor activity"/>
    <property type="evidence" value="ECO:0007669"/>
    <property type="project" value="TreeGrafter"/>
</dbReference>
<gene>
    <name evidence="6" type="ORF">BJ963_003299</name>
</gene>
<comment type="caution">
    <text evidence="6">The sequence shown here is derived from an EMBL/GenBank/DDBJ whole genome shotgun (WGS) entry which is preliminary data.</text>
</comment>
<evidence type="ECO:0000256" key="1">
    <source>
        <dbReference type="ARBA" id="ARBA00023015"/>
    </source>
</evidence>
<dbReference type="InterPro" id="IPR050109">
    <property type="entry name" value="HTH-type_TetR-like_transc_reg"/>
</dbReference>
<dbReference type="Pfam" id="PF21597">
    <property type="entry name" value="TetR_C_43"/>
    <property type="match status" value="1"/>
</dbReference>
<sequence>MRADAAANRTRIVDAARAVLDADEGGGMAAVARRAGVGQGTIYRHFPTWQDLVLEVHRVDMDELATAGEDLLGSHPPFEALRIWLQRLADYGRLKNGLSEAMSALLHQSLGPSAQVADLSALRLLLTAAQDAGAVRTDITAEDLFVLVGFLWRLEPTPDRQQRGERLLEVVLAGIQIPADRS</sequence>
<keyword evidence="2 4" id="KW-0238">DNA-binding</keyword>
<evidence type="ECO:0000256" key="3">
    <source>
        <dbReference type="ARBA" id="ARBA00023163"/>
    </source>
</evidence>
<dbReference type="AlphaFoldDB" id="A0A852T5L6"/>
<accession>A0A852T5L6</accession>
<feature type="domain" description="HTH tetR-type" evidence="5">
    <location>
        <begin position="6"/>
        <end position="64"/>
    </location>
</feature>
<dbReference type="SUPFAM" id="SSF46689">
    <property type="entry name" value="Homeodomain-like"/>
    <property type="match status" value="1"/>
</dbReference>
<reference evidence="6 7" key="1">
    <citation type="submission" date="2020-07" db="EMBL/GenBank/DDBJ databases">
        <title>Sequencing the genomes of 1000 actinobacteria strains.</title>
        <authorList>
            <person name="Klenk H.-P."/>
        </authorList>
    </citation>
    <scope>NUCLEOTIDE SEQUENCE [LARGE SCALE GENOMIC DNA]</scope>
    <source>
        <strain evidence="6 7">DSM 23871</strain>
    </source>
</reference>
<evidence type="ECO:0000256" key="2">
    <source>
        <dbReference type="ARBA" id="ARBA00023125"/>
    </source>
</evidence>
<dbReference type="GO" id="GO:0000976">
    <property type="term" value="F:transcription cis-regulatory region binding"/>
    <property type="evidence" value="ECO:0007669"/>
    <property type="project" value="TreeGrafter"/>
</dbReference>
<keyword evidence="7" id="KW-1185">Reference proteome</keyword>
<evidence type="ECO:0000256" key="4">
    <source>
        <dbReference type="PROSITE-ProRule" id="PRU00335"/>
    </source>
</evidence>
<evidence type="ECO:0000313" key="7">
    <source>
        <dbReference type="Proteomes" id="UP000589620"/>
    </source>
</evidence>
<dbReference type="PANTHER" id="PTHR30055">
    <property type="entry name" value="HTH-TYPE TRANSCRIPTIONAL REGULATOR RUTR"/>
    <property type="match status" value="1"/>
</dbReference>
<dbReference type="InterPro" id="IPR049445">
    <property type="entry name" value="TetR_SbtR-like_C"/>
</dbReference>
<dbReference type="InterPro" id="IPR009057">
    <property type="entry name" value="Homeodomain-like_sf"/>
</dbReference>
<protein>
    <submittedName>
        <fullName evidence="6">AcrR family transcriptional regulator</fullName>
    </submittedName>
</protein>
<name>A0A852T5L6_9MICO</name>
<dbReference type="Gene3D" id="1.10.357.10">
    <property type="entry name" value="Tetracycline Repressor, domain 2"/>
    <property type="match status" value="1"/>
</dbReference>
<dbReference type="EMBL" id="JACCBJ010000001">
    <property type="protein sequence ID" value="NYD75780.1"/>
    <property type="molecule type" value="Genomic_DNA"/>
</dbReference>
<dbReference type="SUPFAM" id="SSF48498">
    <property type="entry name" value="Tetracyclin repressor-like, C-terminal domain"/>
    <property type="match status" value="1"/>
</dbReference>
<dbReference type="PANTHER" id="PTHR30055:SF234">
    <property type="entry name" value="HTH-TYPE TRANSCRIPTIONAL REGULATOR BETI"/>
    <property type="match status" value="1"/>
</dbReference>